<protein>
    <recommendedName>
        <fullName evidence="6">RING-type domain-containing protein</fullName>
    </recommendedName>
</protein>
<dbReference type="GO" id="GO:0005892">
    <property type="term" value="C:acetylcholine-gated channel complex"/>
    <property type="evidence" value="ECO:0007669"/>
    <property type="project" value="InterPro"/>
</dbReference>
<dbReference type="InterPro" id="IPR001841">
    <property type="entry name" value="Znf_RING"/>
</dbReference>
<dbReference type="OrthoDB" id="46682at2759"/>
<organism evidence="7 8">
    <name type="scientific">Phaeodactylum tricornutum (strain CCAP 1055/1)</name>
    <dbReference type="NCBI Taxonomy" id="556484"/>
    <lineage>
        <taxon>Eukaryota</taxon>
        <taxon>Sar</taxon>
        <taxon>Stramenopiles</taxon>
        <taxon>Ochrophyta</taxon>
        <taxon>Bacillariophyta</taxon>
        <taxon>Bacillariophyceae</taxon>
        <taxon>Bacillariophycidae</taxon>
        <taxon>Naviculales</taxon>
        <taxon>Phaeodactylaceae</taxon>
        <taxon>Phaeodactylum</taxon>
    </lineage>
</organism>
<dbReference type="InParanoid" id="B7FSX8"/>
<dbReference type="PANTHER" id="PTHR33748:SF5">
    <property type="entry name" value="GROUND-LIKE DOMAIN-CONTAINING PROTEIN"/>
    <property type="match status" value="1"/>
</dbReference>
<evidence type="ECO:0000313" key="7">
    <source>
        <dbReference type="EMBL" id="EEC50873.1"/>
    </source>
</evidence>
<dbReference type="PaxDb" id="2850-Phatr43631"/>
<gene>
    <name evidence="7" type="ORF">PHATRDRAFT_43631</name>
</gene>
<reference evidence="8" key="2">
    <citation type="submission" date="2008-08" db="EMBL/GenBank/DDBJ databases">
        <authorList>
            <consortium name="Diatom Consortium"/>
            <person name="Grigoriev I."/>
            <person name="Grimwood J."/>
            <person name="Kuo A."/>
            <person name="Otillar R.P."/>
            <person name="Salamov A."/>
            <person name="Detter J.C."/>
            <person name="Lindquist E."/>
            <person name="Shapiro H."/>
            <person name="Lucas S."/>
            <person name="Glavina del Rio T."/>
            <person name="Pitluck S."/>
            <person name="Rokhsar D."/>
            <person name="Bowler C."/>
        </authorList>
    </citation>
    <scope>GENOME REANNOTATION</scope>
    <source>
        <strain evidence="8">CCAP 1055/1</strain>
    </source>
</reference>
<evidence type="ECO:0000256" key="2">
    <source>
        <dbReference type="ARBA" id="ARBA00022771"/>
    </source>
</evidence>
<dbReference type="InterPro" id="IPR013083">
    <property type="entry name" value="Znf_RING/FYVE/PHD"/>
</dbReference>
<dbReference type="AlphaFoldDB" id="B7FSX8"/>
<accession>B7FSX8</accession>
<feature type="signal peptide" evidence="5">
    <location>
        <begin position="1"/>
        <end position="27"/>
    </location>
</feature>
<dbReference type="EMBL" id="CM000606">
    <property type="protein sequence ID" value="EEC50873.1"/>
    <property type="molecule type" value="Genomic_DNA"/>
</dbReference>
<dbReference type="SMART" id="SM00184">
    <property type="entry name" value="RING"/>
    <property type="match status" value="1"/>
</dbReference>
<name>B7FSX8_PHATC</name>
<dbReference type="SUPFAM" id="SSF57850">
    <property type="entry name" value="RING/U-box"/>
    <property type="match status" value="1"/>
</dbReference>
<dbReference type="RefSeq" id="XP_002178059.1">
    <property type="nucleotide sequence ID" value="XM_002178023.1"/>
</dbReference>
<reference evidence="7 8" key="1">
    <citation type="journal article" date="2008" name="Nature">
        <title>The Phaeodactylum genome reveals the evolutionary history of diatom genomes.</title>
        <authorList>
            <person name="Bowler C."/>
            <person name="Allen A.E."/>
            <person name="Badger J.H."/>
            <person name="Grimwood J."/>
            <person name="Jabbari K."/>
            <person name="Kuo A."/>
            <person name="Maheswari U."/>
            <person name="Martens C."/>
            <person name="Maumus F."/>
            <person name="Otillar R.P."/>
            <person name="Rayko E."/>
            <person name="Salamov A."/>
            <person name="Vandepoele K."/>
            <person name="Beszteri B."/>
            <person name="Gruber A."/>
            <person name="Heijde M."/>
            <person name="Katinka M."/>
            <person name="Mock T."/>
            <person name="Valentin K."/>
            <person name="Verret F."/>
            <person name="Berges J.A."/>
            <person name="Brownlee C."/>
            <person name="Cadoret J.P."/>
            <person name="Chiovitti A."/>
            <person name="Choi C.J."/>
            <person name="Coesel S."/>
            <person name="De Martino A."/>
            <person name="Detter J.C."/>
            <person name="Durkin C."/>
            <person name="Falciatore A."/>
            <person name="Fournet J."/>
            <person name="Haruta M."/>
            <person name="Huysman M.J."/>
            <person name="Jenkins B.D."/>
            <person name="Jiroutova K."/>
            <person name="Jorgensen R.E."/>
            <person name="Joubert Y."/>
            <person name="Kaplan A."/>
            <person name="Kroger N."/>
            <person name="Kroth P.G."/>
            <person name="La Roche J."/>
            <person name="Lindquist E."/>
            <person name="Lommer M."/>
            <person name="Martin-Jezequel V."/>
            <person name="Lopez P.J."/>
            <person name="Lucas S."/>
            <person name="Mangogna M."/>
            <person name="McGinnis K."/>
            <person name="Medlin L.K."/>
            <person name="Montsant A."/>
            <person name="Oudot-Le Secq M.P."/>
            <person name="Napoli C."/>
            <person name="Obornik M."/>
            <person name="Parker M.S."/>
            <person name="Petit J.L."/>
            <person name="Porcel B.M."/>
            <person name="Poulsen N."/>
            <person name="Robison M."/>
            <person name="Rychlewski L."/>
            <person name="Rynearson T.A."/>
            <person name="Schmutz J."/>
            <person name="Shapiro H."/>
            <person name="Siaut M."/>
            <person name="Stanley M."/>
            <person name="Sussman M.R."/>
            <person name="Taylor A.R."/>
            <person name="Vardi A."/>
            <person name="von Dassow P."/>
            <person name="Vyverman W."/>
            <person name="Willis A."/>
            <person name="Wyrwicz L.S."/>
            <person name="Rokhsar D.S."/>
            <person name="Weissenbach J."/>
            <person name="Armbrust E.V."/>
            <person name="Green B.R."/>
            <person name="Van de Peer Y."/>
            <person name="Grigoriev I.V."/>
        </authorList>
    </citation>
    <scope>NUCLEOTIDE SEQUENCE [LARGE SCALE GENOMIC DNA]</scope>
    <source>
        <strain evidence="7 8">CCAP 1055/1</strain>
    </source>
</reference>
<evidence type="ECO:0000256" key="5">
    <source>
        <dbReference type="SAM" id="SignalP"/>
    </source>
</evidence>
<evidence type="ECO:0000313" key="8">
    <source>
        <dbReference type="Proteomes" id="UP000000759"/>
    </source>
</evidence>
<dbReference type="HOGENOM" id="CLU_827598_0_0_1"/>
<dbReference type="InterPro" id="IPR027370">
    <property type="entry name" value="Znf-RING_euk"/>
</dbReference>
<proteinExistence type="predicted"/>
<dbReference type="eggNOG" id="ENOG502R7UK">
    <property type="taxonomic scope" value="Eukaryota"/>
</dbReference>
<evidence type="ECO:0000259" key="6">
    <source>
        <dbReference type="PROSITE" id="PS50089"/>
    </source>
</evidence>
<dbReference type="GO" id="GO:0008270">
    <property type="term" value="F:zinc ion binding"/>
    <property type="evidence" value="ECO:0007669"/>
    <property type="project" value="UniProtKB-KW"/>
</dbReference>
<feature type="chain" id="PRO_5002855390" description="RING-type domain-containing protein" evidence="5">
    <location>
        <begin position="28"/>
        <end position="479"/>
    </location>
</feature>
<evidence type="ECO:0000256" key="4">
    <source>
        <dbReference type="PROSITE-ProRule" id="PRU00175"/>
    </source>
</evidence>
<dbReference type="InterPro" id="IPR033438">
    <property type="entry name" value="MOLO1"/>
</dbReference>
<evidence type="ECO:0000256" key="1">
    <source>
        <dbReference type="ARBA" id="ARBA00022723"/>
    </source>
</evidence>
<keyword evidence="1" id="KW-0479">Metal-binding</keyword>
<evidence type="ECO:0000256" key="3">
    <source>
        <dbReference type="ARBA" id="ARBA00022833"/>
    </source>
</evidence>
<keyword evidence="8" id="KW-1185">Reference proteome</keyword>
<keyword evidence="5" id="KW-0732">Signal</keyword>
<dbReference type="Gene3D" id="3.30.40.10">
    <property type="entry name" value="Zinc/RING finger domain, C3HC4 (zinc finger)"/>
    <property type="match status" value="1"/>
</dbReference>
<dbReference type="KEGG" id="pti:PHATRDRAFT_43631"/>
<dbReference type="Pfam" id="PF13445">
    <property type="entry name" value="zf-RING_UBOX"/>
    <property type="match status" value="1"/>
</dbReference>
<dbReference type="Proteomes" id="UP000000759">
    <property type="component" value="Chromosome 2"/>
</dbReference>
<sequence>MKTRGHCGVFSLLLATVAFNEFLAVSAYSASFARAAGLDSIAPWRYSQYPSPFEYPTVCRTTSEKLCDPDGILNDSEVERVDRVLKTSREFVLPCKAESNVEGIKGRVINIEIAVALVKQMDLLEFEMNSKQHERAAEVFARSLHNEWGVGVTNSCGGTGILLFLSDLDRVIYVSRGTALKTILTDRRLDRAMNKMKPLLQEKKFEEAILSAVEEFEFLIQYGKPHTWELINDYITRYGGLCWVAVFLVFAGRNIHVQTKKQREYAKVRSHLSEMDRARAEALQGRFCATSCPICLEPFPDHATTSTRTPEQLGSDNLPIKLLRCGHVFDHNCWLEWASKGQGQVTKCPICQQDVGMGEDLTTARNTQSLSRRSSRVVSDDLDDSIGHRGLAAEGERFLNLHNRERSFRLTQLGYQFPQIIGPHQIQQWSQNDYNGMLVQDPTFISSDPVSGVGSSARGVGIKSSFSGGSSGGGRCGRW</sequence>
<keyword evidence="3" id="KW-0862">Zinc</keyword>
<keyword evidence="2 4" id="KW-0863">Zinc-finger</keyword>
<dbReference type="Gene3D" id="3.10.310.50">
    <property type="match status" value="1"/>
</dbReference>
<feature type="domain" description="RING-type" evidence="6">
    <location>
        <begin position="292"/>
        <end position="352"/>
    </location>
</feature>
<dbReference type="GeneID" id="7197347"/>
<dbReference type="PANTHER" id="PTHR33748">
    <property type="entry name" value="PROTEIN CBG04600"/>
    <property type="match status" value="1"/>
</dbReference>
<dbReference type="Pfam" id="PF17175">
    <property type="entry name" value="MOLO1"/>
    <property type="match status" value="1"/>
</dbReference>
<dbReference type="PROSITE" id="PS50089">
    <property type="entry name" value="ZF_RING_2"/>
    <property type="match status" value="1"/>
</dbReference>